<dbReference type="GO" id="GO:0005524">
    <property type="term" value="F:ATP binding"/>
    <property type="evidence" value="ECO:0007669"/>
    <property type="project" value="UniProtKB-KW"/>
</dbReference>
<dbReference type="InterPro" id="IPR027417">
    <property type="entry name" value="P-loop_NTPase"/>
</dbReference>
<dbReference type="PROSITE" id="PS00662">
    <property type="entry name" value="T2SP_E"/>
    <property type="match status" value="1"/>
</dbReference>
<evidence type="ECO:0000256" key="1">
    <source>
        <dbReference type="ARBA" id="ARBA00022741"/>
    </source>
</evidence>
<evidence type="ECO:0000259" key="3">
    <source>
        <dbReference type="PROSITE" id="PS00662"/>
    </source>
</evidence>
<name>X1MJJ8_9ZZZZ</name>
<dbReference type="PANTHER" id="PTHR30258:SF2">
    <property type="entry name" value="COMG OPERON PROTEIN 1"/>
    <property type="match status" value="1"/>
</dbReference>
<comment type="caution">
    <text evidence="4">The sequence shown here is derived from an EMBL/GenBank/DDBJ whole genome shotgun (WGS) entry which is preliminary data.</text>
</comment>
<sequence>EGINQSQVRPEIGYSFAIGLRHIVRQDPDIIMVGEIRDPETASLATHAALTGHIVLSTLHTSNAIGAIPRLVDLGIQPYLIPPTLSIAIAQRLVRRLCDNCKKKIKPKKEIKDLILKEIDNLLPQTKKNFKIPEPLSIWQTTGCRKCNNEGFVGRIGLFEILSMTDQLSDIILKEPSEREIIKEAKRQGMIIMKQDGILKVLSGATTIEEVLRVTEEK</sequence>
<dbReference type="SUPFAM" id="SSF52540">
    <property type="entry name" value="P-loop containing nucleoside triphosphate hydrolases"/>
    <property type="match status" value="1"/>
</dbReference>
<dbReference type="Gene3D" id="3.40.50.300">
    <property type="entry name" value="P-loop containing nucleotide triphosphate hydrolases"/>
    <property type="match status" value="1"/>
</dbReference>
<dbReference type="Pfam" id="PF00437">
    <property type="entry name" value="T2SSE"/>
    <property type="match status" value="1"/>
</dbReference>
<reference evidence="4" key="1">
    <citation type="journal article" date="2014" name="Front. Microbiol.">
        <title>High frequency of phylogenetically diverse reductive dehalogenase-homologous genes in deep subseafloor sedimentary metagenomes.</title>
        <authorList>
            <person name="Kawai M."/>
            <person name="Futagami T."/>
            <person name="Toyoda A."/>
            <person name="Takaki Y."/>
            <person name="Nishi S."/>
            <person name="Hori S."/>
            <person name="Arai W."/>
            <person name="Tsubouchi T."/>
            <person name="Morono Y."/>
            <person name="Uchiyama I."/>
            <person name="Ito T."/>
            <person name="Fujiyama A."/>
            <person name="Inagaki F."/>
            <person name="Takami H."/>
        </authorList>
    </citation>
    <scope>NUCLEOTIDE SEQUENCE</scope>
    <source>
        <strain evidence="4">Expedition CK06-06</strain>
    </source>
</reference>
<dbReference type="InterPro" id="IPR001482">
    <property type="entry name" value="T2SS/T4SS_dom"/>
</dbReference>
<organism evidence="4">
    <name type="scientific">marine sediment metagenome</name>
    <dbReference type="NCBI Taxonomy" id="412755"/>
    <lineage>
        <taxon>unclassified sequences</taxon>
        <taxon>metagenomes</taxon>
        <taxon>ecological metagenomes</taxon>
    </lineage>
</organism>
<keyword evidence="1" id="KW-0547">Nucleotide-binding</keyword>
<keyword evidence="2" id="KW-0067">ATP-binding</keyword>
<dbReference type="AlphaFoldDB" id="X1MJJ8"/>
<proteinExistence type="predicted"/>
<dbReference type="PANTHER" id="PTHR30258">
    <property type="entry name" value="TYPE II SECRETION SYSTEM PROTEIN GSPE-RELATED"/>
    <property type="match status" value="1"/>
</dbReference>
<protein>
    <recommendedName>
        <fullName evidence="3">Bacterial type II secretion system protein E domain-containing protein</fullName>
    </recommendedName>
</protein>
<evidence type="ECO:0000256" key="2">
    <source>
        <dbReference type="ARBA" id="ARBA00022840"/>
    </source>
</evidence>
<feature type="domain" description="Bacterial type II secretion system protein E" evidence="3">
    <location>
        <begin position="24"/>
        <end position="38"/>
    </location>
</feature>
<feature type="non-terminal residue" evidence="4">
    <location>
        <position position="1"/>
    </location>
</feature>
<dbReference type="GO" id="GO:0016887">
    <property type="term" value="F:ATP hydrolysis activity"/>
    <property type="evidence" value="ECO:0007669"/>
    <property type="project" value="TreeGrafter"/>
</dbReference>
<dbReference type="EMBL" id="BARV01004731">
    <property type="protein sequence ID" value="GAI06524.1"/>
    <property type="molecule type" value="Genomic_DNA"/>
</dbReference>
<dbReference type="GO" id="GO:0005886">
    <property type="term" value="C:plasma membrane"/>
    <property type="evidence" value="ECO:0007669"/>
    <property type="project" value="TreeGrafter"/>
</dbReference>
<accession>X1MJJ8</accession>
<gene>
    <name evidence="4" type="ORF">S06H3_10279</name>
</gene>
<evidence type="ECO:0000313" key="4">
    <source>
        <dbReference type="EMBL" id="GAI06524.1"/>
    </source>
</evidence>